<dbReference type="GO" id="GO:0000166">
    <property type="term" value="F:nucleotide binding"/>
    <property type="evidence" value="ECO:0007669"/>
    <property type="project" value="UniProtKB-KW"/>
</dbReference>
<evidence type="ECO:0000256" key="3">
    <source>
        <dbReference type="ARBA" id="ARBA00024247"/>
    </source>
</evidence>
<dbReference type="Proteomes" id="UP000253769">
    <property type="component" value="Unassembled WGS sequence"/>
</dbReference>
<dbReference type="PANTHER" id="PTHR33359">
    <property type="entry name" value="MOLYBDOPTERIN SYNTHASE SULFUR CARRIER SUBUNIT"/>
    <property type="match status" value="1"/>
</dbReference>
<dbReference type="OrthoDB" id="9801945at2"/>
<evidence type="ECO:0000313" key="4">
    <source>
        <dbReference type="EMBL" id="RDE18482.1"/>
    </source>
</evidence>
<dbReference type="GO" id="GO:1990133">
    <property type="term" value="C:molybdopterin adenylyltransferase complex"/>
    <property type="evidence" value="ECO:0007669"/>
    <property type="project" value="TreeGrafter"/>
</dbReference>
<dbReference type="InterPro" id="IPR003749">
    <property type="entry name" value="ThiS/MoaD-like"/>
</dbReference>
<keyword evidence="1" id="KW-0547">Nucleotide-binding</keyword>
<comment type="similarity">
    <text evidence="2">Belongs to the MoaD family.</text>
</comment>
<dbReference type="InterPro" id="IPR012675">
    <property type="entry name" value="Beta-grasp_dom_sf"/>
</dbReference>
<proteinExistence type="inferred from homology"/>
<dbReference type="AlphaFoldDB" id="A0A369W9G7"/>
<dbReference type="NCBIfam" id="TIGR01682">
    <property type="entry name" value="moaD"/>
    <property type="match status" value="1"/>
</dbReference>
<comment type="caution">
    <text evidence="4">The sequence shown here is derived from an EMBL/GenBank/DDBJ whole genome shotgun (WGS) entry which is preliminary data.</text>
</comment>
<dbReference type="InterPro" id="IPR044672">
    <property type="entry name" value="MOCS2A"/>
</dbReference>
<evidence type="ECO:0000256" key="1">
    <source>
        <dbReference type="ARBA" id="ARBA00022741"/>
    </source>
</evidence>
<organism evidence="4 5">
    <name type="scientific">Motiliproteus coralliicola</name>
    <dbReference type="NCBI Taxonomy" id="2283196"/>
    <lineage>
        <taxon>Bacteria</taxon>
        <taxon>Pseudomonadati</taxon>
        <taxon>Pseudomonadota</taxon>
        <taxon>Gammaproteobacteria</taxon>
        <taxon>Oceanospirillales</taxon>
        <taxon>Oceanospirillaceae</taxon>
        <taxon>Motiliproteus</taxon>
    </lineage>
</organism>
<accession>A0A369W9G7</accession>
<dbReference type="UniPathway" id="UPA00344"/>
<dbReference type="Gene3D" id="3.10.20.30">
    <property type="match status" value="1"/>
</dbReference>
<dbReference type="RefSeq" id="WP_114697060.1">
    <property type="nucleotide sequence ID" value="NZ_QQOH01000005.1"/>
</dbReference>
<dbReference type="PANTHER" id="PTHR33359:SF1">
    <property type="entry name" value="MOLYBDOPTERIN SYNTHASE SULFUR CARRIER SUBUNIT"/>
    <property type="match status" value="1"/>
</dbReference>
<evidence type="ECO:0000256" key="2">
    <source>
        <dbReference type="ARBA" id="ARBA00024200"/>
    </source>
</evidence>
<dbReference type="GO" id="GO:0006777">
    <property type="term" value="P:Mo-molybdopterin cofactor biosynthetic process"/>
    <property type="evidence" value="ECO:0007669"/>
    <property type="project" value="InterPro"/>
</dbReference>
<dbReference type="CDD" id="cd00754">
    <property type="entry name" value="Ubl_MoaD"/>
    <property type="match status" value="1"/>
</dbReference>
<dbReference type="SUPFAM" id="SSF54285">
    <property type="entry name" value="MoaD/ThiS"/>
    <property type="match status" value="1"/>
</dbReference>
<dbReference type="InterPro" id="IPR016155">
    <property type="entry name" value="Mopterin_synth/thiamin_S_b"/>
</dbReference>
<gene>
    <name evidence="4" type="primary">moaD</name>
    <name evidence="4" type="ORF">DV711_17700</name>
</gene>
<sequence>MIKLVFLASIRERLGCDQQDYPIGASLTVAELIEQLSSRGDDWQQVLADDKVLVAVNQQMSRRDALVQSGDEVAFFPPVTGG</sequence>
<keyword evidence="5" id="KW-1185">Reference proteome</keyword>
<reference evidence="4 5" key="1">
    <citation type="submission" date="2018-07" db="EMBL/GenBank/DDBJ databases">
        <title>Motiliproteus coralliicola sp. nov., a bacterium isolated from Coral.</title>
        <authorList>
            <person name="Wang G."/>
        </authorList>
    </citation>
    <scope>NUCLEOTIDE SEQUENCE [LARGE SCALE GENOMIC DNA]</scope>
    <source>
        <strain evidence="4 5">C34</strain>
    </source>
</reference>
<dbReference type="Pfam" id="PF02597">
    <property type="entry name" value="ThiS"/>
    <property type="match status" value="1"/>
</dbReference>
<evidence type="ECO:0000313" key="5">
    <source>
        <dbReference type="Proteomes" id="UP000253769"/>
    </source>
</evidence>
<protein>
    <recommendedName>
        <fullName evidence="3">Molybdopterin synthase sulfur carrier subunit</fullName>
    </recommendedName>
</protein>
<dbReference type="EMBL" id="QQOH01000005">
    <property type="protein sequence ID" value="RDE18482.1"/>
    <property type="molecule type" value="Genomic_DNA"/>
</dbReference>
<name>A0A369W9G7_9GAMM</name>